<comment type="caution">
    <text evidence="2">The sequence shown here is derived from an EMBL/GenBank/DDBJ whole genome shotgun (WGS) entry which is preliminary data.</text>
</comment>
<feature type="region of interest" description="Disordered" evidence="1">
    <location>
        <begin position="196"/>
        <end position="219"/>
    </location>
</feature>
<reference evidence="3" key="2">
    <citation type="journal article" date="2017" name="J. Anim. Genet.">
        <title>Multiple reference genome sequences of hot pepper reveal the massive evolution of plant disease resistance genes by retroduplication.</title>
        <authorList>
            <person name="Kim S."/>
            <person name="Park J."/>
            <person name="Yeom S.-I."/>
            <person name="Kim Y.-M."/>
            <person name="Seo E."/>
            <person name="Kim K.-T."/>
            <person name="Kim M.-S."/>
            <person name="Lee J.M."/>
            <person name="Cheong K."/>
            <person name="Shin H.-S."/>
            <person name="Kim S.-B."/>
            <person name="Han K."/>
            <person name="Lee J."/>
            <person name="Park M."/>
            <person name="Lee H.-A."/>
            <person name="Lee H.-Y."/>
            <person name="Lee Y."/>
            <person name="Oh S."/>
            <person name="Lee J.H."/>
            <person name="Choi E."/>
            <person name="Choi E."/>
            <person name="Lee S.E."/>
            <person name="Jeon J."/>
            <person name="Kim H."/>
            <person name="Choi G."/>
            <person name="Song H."/>
            <person name="Lee J."/>
            <person name="Lee S.-C."/>
            <person name="Kwon J.-K."/>
            <person name="Lee H.-Y."/>
            <person name="Koo N."/>
            <person name="Hong Y."/>
            <person name="Kim R.W."/>
            <person name="Kang W.-H."/>
            <person name="Huh J.H."/>
            <person name="Kang B.-C."/>
            <person name="Yang T.-J."/>
            <person name="Lee Y.-H."/>
            <person name="Bennetzen J.L."/>
            <person name="Choi D."/>
        </authorList>
    </citation>
    <scope>NUCLEOTIDE SEQUENCE [LARGE SCALE GENOMIC DNA]</scope>
    <source>
        <strain evidence="3">cv. PBC81</strain>
    </source>
</reference>
<dbReference type="Proteomes" id="UP000224567">
    <property type="component" value="Unassembled WGS sequence"/>
</dbReference>
<feature type="compositionally biased region" description="Basic and acidic residues" evidence="1">
    <location>
        <begin position="132"/>
        <end position="143"/>
    </location>
</feature>
<feature type="compositionally biased region" description="Polar residues" evidence="1">
    <location>
        <begin position="80"/>
        <end position="95"/>
    </location>
</feature>
<dbReference type="EMBL" id="MLFT02000001">
    <property type="protein sequence ID" value="PHT58474.1"/>
    <property type="molecule type" value="Genomic_DNA"/>
</dbReference>
<proteinExistence type="predicted"/>
<feature type="compositionally biased region" description="Basic and acidic residues" evidence="1">
    <location>
        <begin position="151"/>
        <end position="165"/>
    </location>
</feature>
<dbReference type="AlphaFoldDB" id="A0A2G2XLV1"/>
<keyword evidence="3" id="KW-1185">Reference proteome</keyword>
<evidence type="ECO:0000313" key="2">
    <source>
        <dbReference type="EMBL" id="PHT58474.1"/>
    </source>
</evidence>
<reference evidence="2 3" key="1">
    <citation type="journal article" date="2017" name="Genome Biol.">
        <title>New reference genome sequences of hot pepper reveal the massive evolution of plant disease-resistance genes by retroduplication.</title>
        <authorList>
            <person name="Kim S."/>
            <person name="Park J."/>
            <person name="Yeom S.I."/>
            <person name="Kim Y.M."/>
            <person name="Seo E."/>
            <person name="Kim K.T."/>
            <person name="Kim M.S."/>
            <person name="Lee J.M."/>
            <person name="Cheong K."/>
            <person name="Shin H.S."/>
            <person name="Kim S.B."/>
            <person name="Han K."/>
            <person name="Lee J."/>
            <person name="Park M."/>
            <person name="Lee H.A."/>
            <person name="Lee H.Y."/>
            <person name="Lee Y."/>
            <person name="Oh S."/>
            <person name="Lee J.H."/>
            <person name="Choi E."/>
            <person name="Choi E."/>
            <person name="Lee S.E."/>
            <person name="Jeon J."/>
            <person name="Kim H."/>
            <person name="Choi G."/>
            <person name="Song H."/>
            <person name="Lee J."/>
            <person name="Lee S.C."/>
            <person name="Kwon J.K."/>
            <person name="Lee H.Y."/>
            <person name="Koo N."/>
            <person name="Hong Y."/>
            <person name="Kim R.W."/>
            <person name="Kang W.H."/>
            <person name="Huh J.H."/>
            <person name="Kang B.C."/>
            <person name="Yang T.J."/>
            <person name="Lee Y.H."/>
            <person name="Bennetzen J.L."/>
            <person name="Choi D."/>
        </authorList>
    </citation>
    <scope>NUCLEOTIDE SEQUENCE [LARGE SCALE GENOMIC DNA]</scope>
    <source>
        <strain evidence="3">cv. PBC81</strain>
    </source>
</reference>
<feature type="region of interest" description="Disordered" evidence="1">
    <location>
        <begin position="1"/>
        <end position="31"/>
    </location>
</feature>
<sequence>MFQQDSPAVMDDDTSTRDRPVHHVSDLYHGMQKDVADKGEIGWTEFEHHQQGEIGGNEFEHHQQGEISVSTERHQHKFVPSSSTQPEGTSNSSLDGDQIKNYINKYYAEKMAELVTLISKIPAEVIKALKNKENKQSEEEKIVDQQQSQEDESKKHDSPYKEDIQDVNAIDKEAGHEDDLENEDCSALKALEDVNVTAKEDGHDENLKKQECTDMEDDEVGGTITDSIQATIDIILFGLSTPSTTKSLDFGASNKMTESQWDLPDSQISPYFLDAQVQELEATKAKTPAKREKEVQNFKHLDVIFYHLIKKSKLHLGDNYRYTTTSCFFKTYVEKTHTRYYPTKSVVELSTQQDYAEFIVVSKNGDAIANIIHEFCIPAELPWHMVDEHYGVKKANEVYTSDNGDPPRSRNSVLEEIDASAIVTLE</sequence>
<feature type="region of interest" description="Disordered" evidence="1">
    <location>
        <begin position="132"/>
        <end position="165"/>
    </location>
</feature>
<protein>
    <submittedName>
        <fullName evidence="2">Uncharacterized protein</fullName>
    </submittedName>
</protein>
<feature type="compositionally biased region" description="Basic and acidic residues" evidence="1">
    <location>
        <begin position="198"/>
        <end position="212"/>
    </location>
</feature>
<organism evidence="2 3">
    <name type="scientific">Capsicum baccatum</name>
    <name type="common">Peruvian pepper</name>
    <dbReference type="NCBI Taxonomy" id="33114"/>
    <lineage>
        <taxon>Eukaryota</taxon>
        <taxon>Viridiplantae</taxon>
        <taxon>Streptophyta</taxon>
        <taxon>Embryophyta</taxon>
        <taxon>Tracheophyta</taxon>
        <taxon>Spermatophyta</taxon>
        <taxon>Magnoliopsida</taxon>
        <taxon>eudicotyledons</taxon>
        <taxon>Gunneridae</taxon>
        <taxon>Pentapetalae</taxon>
        <taxon>asterids</taxon>
        <taxon>lamiids</taxon>
        <taxon>Solanales</taxon>
        <taxon>Solanaceae</taxon>
        <taxon>Solanoideae</taxon>
        <taxon>Capsiceae</taxon>
        <taxon>Capsicum</taxon>
    </lineage>
</organism>
<gene>
    <name evidence="2" type="ORF">CQW23_00837</name>
</gene>
<evidence type="ECO:0000256" key="1">
    <source>
        <dbReference type="SAM" id="MobiDB-lite"/>
    </source>
</evidence>
<accession>A0A2G2XLV1</accession>
<evidence type="ECO:0000313" key="3">
    <source>
        <dbReference type="Proteomes" id="UP000224567"/>
    </source>
</evidence>
<feature type="region of interest" description="Disordered" evidence="1">
    <location>
        <begin position="61"/>
        <end position="97"/>
    </location>
</feature>
<feature type="compositionally biased region" description="Basic and acidic residues" evidence="1">
    <location>
        <begin position="14"/>
        <end position="31"/>
    </location>
</feature>
<name>A0A2G2XLV1_CAPBA</name>